<evidence type="ECO:0000313" key="15">
    <source>
        <dbReference type="EMBL" id="CAH1165750.1"/>
    </source>
</evidence>
<feature type="binding site" evidence="10">
    <location>
        <begin position="107"/>
        <end position="109"/>
    </location>
    <ligand>
        <name>NAD(+)</name>
        <dbReference type="ChEBI" id="CHEBI:57540"/>
    </ligand>
</feature>
<keyword evidence="16" id="KW-1185">Reference proteome</keyword>
<dbReference type="InterPro" id="IPR029035">
    <property type="entry name" value="DHS-like_NAD/FAD-binding_dom"/>
</dbReference>
<comment type="cofactor">
    <cofactor evidence="11">
        <name>Zn(2+)</name>
        <dbReference type="ChEBI" id="CHEBI:29105"/>
    </cofactor>
    <text evidence="11">Binds 1 zinc ion per subunit.</text>
</comment>
<dbReference type="SUPFAM" id="SSF52467">
    <property type="entry name" value="DHS-like NAD/FAD-binding domain"/>
    <property type="match status" value="1"/>
</dbReference>
<feature type="region of interest" description="Disordered" evidence="13">
    <location>
        <begin position="1"/>
        <end position="42"/>
    </location>
</feature>
<dbReference type="Gene3D" id="3.30.1600.10">
    <property type="entry name" value="SIR2/SIRT2 'Small Domain"/>
    <property type="match status" value="1"/>
</dbReference>
<feature type="region of interest" description="Disordered" evidence="13">
    <location>
        <begin position="360"/>
        <end position="382"/>
    </location>
</feature>
<dbReference type="InterPro" id="IPR050134">
    <property type="entry name" value="NAD-dep_sirtuin_deacylases"/>
</dbReference>
<feature type="binding site" evidence="11 12">
    <location>
        <position position="231"/>
    </location>
    <ligand>
        <name>Zn(2+)</name>
        <dbReference type="ChEBI" id="CHEBI:29105"/>
    </ligand>
</feature>
<dbReference type="GO" id="GO:0005634">
    <property type="term" value="C:nucleus"/>
    <property type="evidence" value="ECO:0007669"/>
    <property type="project" value="TreeGrafter"/>
</dbReference>
<dbReference type="Pfam" id="PF02146">
    <property type="entry name" value="SIR2"/>
    <property type="match status" value="1"/>
</dbReference>
<name>A0A9P0DU10_PHYSR</name>
<keyword evidence="5 8" id="KW-0520">NAD</keyword>
<comment type="catalytic activity">
    <reaction evidence="6">
        <text>N(6)-hexadecanoyl-L-lysyl-[protein] + NAD(+) + H2O = 2''-O-hexadecanoyl-ADP-D-ribose + nicotinamide + L-lysyl-[protein]</text>
        <dbReference type="Rhea" id="RHEA:70563"/>
        <dbReference type="Rhea" id="RHEA-COMP:9752"/>
        <dbReference type="Rhea" id="RHEA-COMP:14175"/>
        <dbReference type="ChEBI" id="CHEBI:15377"/>
        <dbReference type="ChEBI" id="CHEBI:17154"/>
        <dbReference type="ChEBI" id="CHEBI:29969"/>
        <dbReference type="ChEBI" id="CHEBI:57540"/>
        <dbReference type="ChEBI" id="CHEBI:138936"/>
        <dbReference type="ChEBI" id="CHEBI:189673"/>
    </reaction>
    <physiologicalReaction direction="left-to-right" evidence="6">
        <dbReference type="Rhea" id="RHEA:70564"/>
    </physiologicalReaction>
</comment>
<dbReference type="Gene3D" id="3.40.50.1220">
    <property type="entry name" value="TPP-binding domain"/>
    <property type="match status" value="1"/>
</dbReference>
<comment type="catalytic activity">
    <reaction evidence="8">
        <text>N(6)-acetyl-L-lysyl-[protein] + NAD(+) + H2O = 2''-O-acetyl-ADP-D-ribose + nicotinamide + L-lysyl-[protein]</text>
        <dbReference type="Rhea" id="RHEA:43636"/>
        <dbReference type="Rhea" id="RHEA-COMP:9752"/>
        <dbReference type="Rhea" id="RHEA-COMP:10731"/>
        <dbReference type="ChEBI" id="CHEBI:15377"/>
        <dbReference type="ChEBI" id="CHEBI:17154"/>
        <dbReference type="ChEBI" id="CHEBI:29969"/>
        <dbReference type="ChEBI" id="CHEBI:57540"/>
        <dbReference type="ChEBI" id="CHEBI:61930"/>
        <dbReference type="ChEBI" id="CHEBI:83767"/>
        <dbReference type="EC" id="2.3.1.286"/>
    </reaction>
</comment>
<gene>
    <name evidence="15" type="ORF">PHYEVI_LOCUS4002</name>
</gene>
<dbReference type="PANTHER" id="PTHR11085">
    <property type="entry name" value="NAD-DEPENDENT PROTEIN DEACYLASE SIRTUIN-5, MITOCHONDRIAL-RELATED"/>
    <property type="match status" value="1"/>
</dbReference>
<dbReference type="InterPro" id="IPR026591">
    <property type="entry name" value="Sirtuin_cat_small_dom_sf"/>
</dbReference>
<feature type="binding site" evidence="10">
    <location>
        <begin position="295"/>
        <end position="297"/>
    </location>
    <ligand>
        <name>NAD(+)</name>
        <dbReference type="ChEBI" id="CHEBI:57540"/>
    </ligand>
</feature>
<dbReference type="PIRSF" id="PIRSF037938">
    <property type="entry name" value="SIR2_euk"/>
    <property type="match status" value="1"/>
</dbReference>
<feature type="binding site" evidence="10">
    <location>
        <position position="332"/>
    </location>
    <ligand>
        <name>NAD(+)</name>
        <dbReference type="ChEBI" id="CHEBI:57540"/>
    </ligand>
</feature>
<evidence type="ECO:0000256" key="7">
    <source>
        <dbReference type="ARBA" id="ARBA00048905"/>
    </source>
</evidence>
<feature type="binding site" evidence="10">
    <location>
        <begin position="179"/>
        <end position="182"/>
    </location>
    <ligand>
        <name>NAD(+)</name>
        <dbReference type="ChEBI" id="CHEBI:57540"/>
    </ligand>
</feature>
<evidence type="ECO:0000313" key="16">
    <source>
        <dbReference type="Proteomes" id="UP001153712"/>
    </source>
</evidence>
<keyword evidence="2 8" id="KW-0808">Transferase</keyword>
<evidence type="ECO:0000256" key="12">
    <source>
        <dbReference type="PROSITE-ProRule" id="PRU00236"/>
    </source>
</evidence>
<reference evidence="15" key="1">
    <citation type="submission" date="2022-01" db="EMBL/GenBank/DDBJ databases">
        <authorList>
            <person name="King R."/>
        </authorList>
    </citation>
    <scope>NUCLEOTIDE SEQUENCE</scope>
</reference>
<dbReference type="InterPro" id="IPR003000">
    <property type="entry name" value="Sirtuin"/>
</dbReference>
<dbReference type="EMBL" id="OU900107">
    <property type="protein sequence ID" value="CAH1165750.1"/>
    <property type="molecule type" value="Genomic_DNA"/>
</dbReference>
<evidence type="ECO:0000256" key="4">
    <source>
        <dbReference type="ARBA" id="ARBA00022833"/>
    </source>
</evidence>
<accession>A0A9P0DU10</accession>
<evidence type="ECO:0000256" key="11">
    <source>
        <dbReference type="PIRSR" id="PIRSR037938-3"/>
    </source>
</evidence>
<dbReference type="InterPro" id="IPR017328">
    <property type="entry name" value="Sirtuin_class_I"/>
</dbReference>
<dbReference type="PROSITE" id="PS50305">
    <property type="entry name" value="SIRTUIN"/>
    <property type="match status" value="1"/>
</dbReference>
<dbReference type="InterPro" id="IPR026590">
    <property type="entry name" value="Ssirtuin_cat_dom"/>
</dbReference>
<keyword evidence="3 8" id="KW-0479">Metal-binding</keyword>
<evidence type="ECO:0000259" key="14">
    <source>
        <dbReference type="PROSITE" id="PS50305"/>
    </source>
</evidence>
<evidence type="ECO:0000256" key="8">
    <source>
        <dbReference type="PIRNR" id="PIRNR037938"/>
    </source>
</evidence>
<dbReference type="GO" id="GO:0008270">
    <property type="term" value="F:zinc ion binding"/>
    <property type="evidence" value="ECO:0007669"/>
    <property type="project" value="UniProtKB-UniRule"/>
</dbReference>
<feature type="binding site" evidence="11 12">
    <location>
        <position position="210"/>
    </location>
    <ligand>
        <name>Zn(2+)</name>
        <dbReference type="ChEBI" id="CHEBI:29105"/>
    </ligand>
</feature>
<dbReference type="EC" id="2.3.1.286" evidence="8"/>
<evidence type="ECO:0000256" key="13">
    <source>
        <dbReference type="SAM" id="MobiDB-lite"/>
    </source>
</evidence>
<feature type="compositionally biased region" description="Polar residues" evidence="13">
    <location>
        <begin position="372"/>
        <end position="382"/>
    </location>
</feature>
<protein>
    <recommendedName>
        <fullName evidence="8">NAD-dependent protein deacetylase</fullName>
        <ecNumber evidence="8">2.3.1.286</ecNumber>
    </recommendedName>
</protein>
<comment type="catalytic activity">
    <reaction evidence="7">
        <text>N(6)-tetradecanoyl-L-lysyl-[protein] + NAD(+) + H2O = 2''-O-tetradecanoyl-ADP-D-ribose + nicotinamide + L-lysyl-[protein]</text>
        <dbReference type="Rhea" id="RHEA:70567"/>
        <dbReference type="Rhea" id="RHEA-COMP:9752"/>
        <dbReference type="Rhea" id="RHEA-COMP:15437"/>
        <dbReference type="ChEBI" id="CHEBI:15377"/>
        <dbReference type="ChEBI" id="CHEBI:17154"/>
        <dbReference type="ChEBI" id="CHEBI:29969"/>
        <dbReference type="ChEBI" id="CHEBI:57540"/>
        <dbReference type="ChEBI" id="CHEBI:141129"/>
        <dbReference type="ChEBI" id="CHEBI:189674"/>
    </reaction>
    <physiologicalReaction direction="left-to-right" evidence="7">
        <dbReference type="Rhea" id="RHEA:70568"/>
    </physiologicalReaction>
</comment>
<evidence type="ECO:0000256" key="6">
    <source>
        <dbReference type="ARBA" id="ARBA00048378"/>
    </source>
</evidence>
<evidence type="ECO:0000256" key="5">
    <source>
        <dbReference type="ARBA" id="ARBA00023027"/>
    </source>
</evidence>
<dbReference type="GO" id="GO:0017136">
    <property type="term" value="F:histone deacetylase activity, NAD-dependent"/>
    <property type="evidence" value="ECO:0007669"/>
    <property type="project" value="InterPro"/>
</dbReference>
<proteinExistence type="inferred from homology"/>
<evidence type="ECO:0000256" key="10">
    <source>
        <dbReference type="PIRSR" id="PIRSR037938-2"/>
    </source>
</evidence>
<keyword evidence="4 8" id="KW-0862">Zinc</keyword>
<feature type="binding site" evidence="11 12">
    <location>
        <position position="234"/>
    </location>
    <ligand>
        <name>Zn(2+)</name>
        <dbReference type="ChEBI" id="CHEBI:29105"/>
    </ligand>
</feature>
<feature type="compositionally biased region" description="Basic and acidic residues" evidence="13">
    <location>
        <begin position="360"/>
        <end position="370"/>
    </location>
</feature>
<feature type="domain" description="Deacetylase sirtuin-type" evidence="14">
    <location>
        <begin position="69"/>
        <end position="346"/>
    </location>
</feature>
<dbReference type="OrthoDB" id="420264at2759"/>
<dbReference type="PANTHER" id="PTHR11085:SF6">
    <property type="entry name" value="NAD-DEPENDENT PROTEIN DEACETYLASE SIRTUIN-2"/>
    <property type="match status" value="1"/>
</dbReference>
<sequence>MSSRKPDESPIPGQNAPEPESDSDPPAGTSGNSPDEEEEDEANIDRLRRFFKEKLTFFKSTNDEEEIVKVLDDFSIDGIVKYMKENDCKNIITMAGAGISTSAGIPDFRSPGTGLYNNLAKYDLPHPQAIFELDFFKRNPKPFFELAKELYPGTFKPTICHYFIKSLEEQGVLLRHYTQNIDTLERIAGLSEDKVIEAHGTFHTGHCLKCNAKYTKEWMKVRIFRDEIPECEKCQGIVKPDIVFFGEALPSKFHKALNDFGNCDLLIILGSSLAVQPFASLIDRVKDDVPRLLINREKAGQRSGVMSMLGMDGGLEFDSKNNRRDVCWLGDCDEGCLLLADKLGWGDELRLRVATEHKKIDAEAKKDETNRGGASSASNEVS</sequence>
<organism evidence="15 16">
    <name type="scientific">Phyllotreta striolata</name>
    <name type="common">Striped flea beetle</name>
    <name type="synonym">Crioceris striolata</name>
    <dbReference type="NCBI Taxonomy" id="444603"/>
    <lineage>
        <taxon>Eukaryota</taxon>
        <taxon>Metazoa</taxon>
        <taxon>Ecdysozoa</taxon>
        <taxon>Arthropoda</taxon>
        <taxon>Hexapoda</taxon>
        <taxon>Insecta</taxon>
        <taxon>Pterygota</taxon>
        <taxon>Neoptera</taxon>
        <taxon>Endopterygota</taxon>
        <taxon>Coleoptera</taxon>
        <taxon>Polyphaga</taxon>
        <taxon>Cucujiformia</taxon>
        <taxon>Chrysomeloidea</taxon>
        <taxon>Chrysomelidae</taxon>
        <taxon>Galerucinae</taxon>
        <taxon>Alticini</taxon>
        <taxon>Phyllotreta</taxon>
    </lineage>
</organism>
<feature type="binding site" evidence="11 12">
    <location>
        <position position="207"/>
    </location>
    <ligand>
        <name>Zn(2+)</name>
        <dbReference type="ChEBI" id="CHEBI:29105"/>
    </ligand>
</feature>
<dbReference type="GO" id="GO:0070403">
    <property type="term" value="F:NAD+ binding"/>
    <property type="evidence" value="ECO:0007669"/>
    <property type="project" value="UniProtKB-UniRule"/>
</dbReference>
<dbReference type="Proteomes" id="UP001153712">
    <property type="component" value="Chromosome 14"/>
</dbReference>
<feature type="active site" description="Proton acceptor" evidence="9 12">
    <location>
        <position position="199"/>
    </location>
</feature>
<evidence type="ECO:0000256" key="9">
    <source>
        <dbReference type="PIRSR" id="PIRSR037938-1"/>
    </source>
</evidence>
<evidence type="ECO:0000256" key="1">
    <source>
        <dbReference type="ARBA" id="ARBA00006924"/>
    </source>
</evidence>
<dbReference type="AlphaFoldDB" id="A0A9P0DU10"/>
<evidence type="ECO:0000256" key="2">
    <source>
        <dbReference type="ARBA" id="ARBA00022679"/>
    </source>
</evidence>
<evidence type="ECO:0000256" key="3">
    <source>
        <dbReference type="ARBA" id="ARBA00022723"/>
    </source>
</evidence>
<comment type="similarity">
    <text evidence="1 8">Belongs to the sirtuin family. Class I subfamily.</text>
</comment>
<dbReference type="CDD" id="cd01408">
    <property type="entry name" value="SIRT1"/>
    <property type="match status" value="1"/>
</dbReference>
<feature type="binding site" evidence="10">
    <location>
        <begin position="97"/>
        <end position="101"/>
    </location>
    <ligand>
        <name>NAD(+)</name>
        <dbReference type="ChEBI" id="CHEBI:57540"/>
    </ligand>
</feature>